<dbReference type="PIRSF" id="PIRSF001439">
    <property type="entry name" value="CryM"/>
    <property type="match status" value="1"/>
</dbReference>
<evidence type="ECO:0000313" key="2">
    <source>
        <dbReference type="EMBL" id="PRH88417.1"/>
    </source>
</evidence>
<name>A0A2S9QGD2_9HYPH</name>
<organism evidence="2 3">
    <name type="scientific">Labrys okinawensis</name>
    <dbReference type="NCBI Taxonomy" id="346911"/>
    <lineage>
        <taxon>Bacteria</taxon>
        <taxon>Pseudomonadati</taxon>
        <taxon>Pseudomonadota</taxon>
        <taxon>Alphaproteobacteria</taxon>
        <taxon>Hyphomicrobiales</taxon>
        <taxon>Xanthobacteraceae</taxon>
        <taxon>Labrys</taxon>
    </lineage>
</organism>
<dbReference type="GO" id="GO:0016491">
    <property type="term" value="F:oxidoreductase activity"/>
    <property type="evidence" value="ECO:0007669"/>
    <property type="project" value="UniProtKB-ARBA"/>
</dbReference>
<dbReference type="AlphaFoldDB" id="A0A2S9QGD2"/>
<dbReference type="SUPFAM" id="SSF51735">
    <property type="entry name" value="NAD(P)-binding Rossmann-fold domains"/>
    <property type="match status" value="1"/>
</dbReference>
<gene>
    <name evidence="2" type="ORF">C5L14_04015</name>
</gene>
<dbReference type="InterPro" id="IPR003462">
    <property type="entry name" value="ODC_Mu_crystall"/>
</dbReference>
<dbReference type="PANTHER" id="PTHR13812">
    <property type="entry name" value="KETIMINE REDUCTASE MU-CRYSTALLIN"/>
    <property type="match status" value="1"/>
</dbReference>
<proteinExistence type="inferred from homology"/>
<comment type="caution">
    <text evidence="2">The sequence shown here is derived from an EMBL/GenBank/DDBJ whole genome shotgun (WGS) entry which is preliminary data.</text>
</comment>
<dbReference type="Pfam" id="PF02423">
    <property type="entry name" value="OCD_Mu_crystall"/>
    <property type="match status" value="1"/>
</dbReference>
<dbReference type="Gene3D" id="3.30.1780.10">
    <property type="entry name" value="ornithine cyclodeaminase, domain 1"/>
    <property type="match status" value="1"/>
</dbReference>
<reference evidence="2 3" key="1">
    <citation type="submission" date="2018-02" db="EMBL/GenBank/DDBJ databases">
        <title>Whole genome sequencing of endophytic bacterium.</title>
        <authorList>
            <person name="Eedara R."/>
            <person name="Podile A.R."/>
        </authorList>
    </citation>
    <scope>NUCLEOTIDE SEQUENCE [LARGE SCALE GENOMIC DNA]</scope>
    <source>
        <strain evidence="2 3">RP1T</strain>
    </source>
</reference>
<protein>
    <submittedName>
        <fullName evidence="2">Ornithine cyclodeaminase family protein</fullName>
    </submittedName>
</protein>
<accession>A0A2S9QGD2</accession>
<evidence type="ECO:0000313" key="3">
    <source>
        <dbReference type="Proteomes" id="UP000237682"/>
    </source>
</evidence>
<dbReference type="InterPro" id="IPR023401">
    <property type="entry name" value="ODC_N"/>
</dbReference>
<keyword evidence="3" id="KW-1185">Reference proteome</keyword>
<sequence>MRVITADEIDRLLTFPDLIEALRAAFAADFVTPPRQHLEIGHGSEAATALIMPSWSADAPGPGAYLGTKLVNVFPANGARGLPAVLGTYVLMSGETGAPLAAIDGTRLTHWRTAAASGLAASYLARPDASRLAMVGAGALAPFLIRAHASQRPIGDVAIWNHRAERAEKLVEELAQQGIAARYEPDLERAVRTADLVSCATLSNLPLVKGAWLRPGMHLDLVGAFNLQMREADDEAMRASDLFIDTPSALTEGGDIALALKAGIVRTEDIRADLARLARGSHPGRASSEALTLFKSIGSALEDLAAAILVWKKIGGEG</sequence>
<dbReference type="OrthoDB" id="9785971at2"/>
<dbReference type="GO" id="GO:0005737">
    <property type="term" value="C:cytoplasm"/>
    <property type="evidence" value="ECO:0007669"/>
    <property type="project" value="TreeGrafter"/>
</dbReference>
<dbReference type="FunFam" id="3.40.50.720:FF:000311">
    <property type="entry name" value="Ornithine cyclodeaminase"/>
    <property type="match status" value="1"/>
</dbReference>
<evidence type="ECO:0000256" key="1">
    <source>
        <dbReference type="ARBA" id="ARBA00008903"/>
    </source>
</evidence>
<comment type="similarity">
    <text evidence="1">Belongs to the ornithine cyclodeaminase/mu-crystallin family.</text>
</comment>
<dbReference type="PANTHER" id="PTHR13812:SF19">
    <property type="entry name" value="KETIMINE REDUCTASE MU-CRYSTALLIN"/>
    <property type="match status" value="1"/>
</dbReference>
<dbReference type="Proteomes" id="UP000237682">
    <property type="component" value="Unassembled WGS sequence"/>
</dbReference>
<dbReference type="RefSeq" id="WP_105860768.1">
    <property type="nucleotide sequence ID" value="NZ_PUEJ01000002.1"/>
</dbReference>
<dbReference type="GO" id="GO:0019752">
    <property type="term" value="P:carboxylic acid metabolic process"/>
    <property type="evidence" value="ECO:0007669"/>
    <property type="project" value="UniProtKB-ARBA"/>
</dbReference>
<dbReference type="NCBIfam" id="NF004793">
    <property type="entry name" value="PRK06141.1"/>
    <property type="match status" value="1"/>
</dbReference>
<dbReference type="InterPro" id="IPR036291">
    <property type="entry name" value="NAD(P)-bd_dom_sf"/>
</dbReference>
<dbReference type="Gene3D" id="3.40.50.720">
    <property type="entry name" value="NAD(P)-binding Rossmann-like Domain"/>
    <property type="match status" value="1"/>
</dbReference>
<dbReference type="EMBL" id="PUEJ01000002">
    <property type="protein sequence ID" value="PRH88417.1"/>
    <property type="molecule type" value="Genomic_DNA"/>
</dbReference>